<dbReference type="FunFam" id="3.90.580.10:FF:000001">
    <property type="entry name" value="DNA primase"/>
    <property type="match status" value="1"/>
</dbReference>
<protein>
    <recommendedName>
        <fullName evidence="13">Toprim domain-containing protein</fullName>
    </recommendedName>
</protein>
<evidence type="ECO:0000256" key="6">
    <source>
        <dbReference type="ARBA" id="ARBA00022705"/>
    </source>
</evidence>
<evidence type="ECO:0000256" key="8">
    <source>
        <dbReference type="ARBA" id="ARBA00022771"/>
    </source>
</evidence>
<dbReference type="EMBL" id="UINC01103019">
    <property type="protein sequence ID" value="SVC65084.1"/>
    <property type="molecule type" value="Genomic_DNA"/>
</dbReference>
<evidence type="ECO:0000256" key="12">
    <source>
        <dbReference type="ARBA" id="ARBA00023163"/>
    </source>
</evidence>
<keyword evidence="6" id="KW-0235">DNA replication</keyword>
<evidence type="ECO:0000256" key="1">
    <source>
        <dbReference type="ARBA" id="ARBA00001947"/>
    </source>
</evidence>
<evidence type="ECO:0000256" key="7">
    <source>
        <dbReference type="ARBA" id="ARBA00022723"/>
    </source>
</evidence>
<dbReference type="InterPro" id="IPR013264">
    <property type="entry name" value="DNAG_N"/>
</dbReference>
<dbReference type="GO" id="GO:0003677">
    <property type="term" value="F:DNA binding"/>
    <property type="evidence" value="ECO:0007669"/>
    <property type="project" value="UniProtKB-KW"/>
</dbReference>
<dbReference type="Gene3D" id="3.90.580.10">
    <property type="entry name" value="Zinc finger, CHC2-type domain"/>
    <property type="match status" value="1"/>
</dbReference>
<dbReference type="InterPro" id="IPR034151">
    <property type="entry name" value="TOPRIM_DnaG_bac"/>
</dbReference>
<gene>
    <name evidence="14" type="ORF">METZ01_LOCUS317938</name>
</gene>
<dbReference type="GO" id="GO:0006269">
    <property type="term" value="P:DNA replication, synthesis of primer"/>
    <property type="evidence" value="ECO:0007669"/>
    <property type="project" value="UniProtKB-KW"/>
</dbReference>
<keyword evidence="2" id="KW-0240">DNA-directed RNA polymerase</keyword>
<feature type="non-terminal residue" evidence="14">
    <location>
        <position position="359"/>
    </location>
</feature>
<keyword evidence="5" id="KW-0548">Nucleotidyltransferase</keyword>
<dbReference type="FunFam" id="3.90.980.10:FF:000001">
    <property type="entry name" value="DNA primase"/>
    <property type="match status" value="1"/>
</dbReference>
<organism evidence="14">
    <name type="scientific">marine metagenome</name>
    <dbReference type="NCBI Taxonomy" id="408172"/>
    <lineage>
        <taxon>unclassified sequences</taxon>
        <taxon>metagenomes</taxon>
        <taxon>ecological metagenomes</taxon>
    </lineage>
</organism>
<dbReference type="GO" id="GO:0005737">
    <property type="term" value="C:cytoplasm"/>
    <property type="evidence" value="ECO:0007669"/>
    <property type="project" value="TreeGrafter"/>
</dbReference>
<dbReference type="AlphaFoldDB" id="A0A382NV79"/>
<keyword evidence="3" id="KW-0639">Primosome</keyword>
<keyword evidence="12" id="KW-0804">Transcription</keyword>
<dbReference type="InterPro" id="IPR006171">
    <property type="entry name" value="TOPRIM_dom"/>
</dbReference>
<dbReference type="SUPFAM" id="SSF56731">
    <property type="entry name" value="DNA primase core"/>
    <property type="match status" value="1"/>
</dbReference>
<keyword evidence="9" id="KW-0862">Zinc</keyword>
<dbReference type="InterPro" id="IPR050219">
    <property type="entry name" value="DnaG_primase"/>
</dbReference>
<proteinExistence type="predicted"/>
<evidence type="ECO:0000256" key="9">
    <source>
        <dbReference type="ARBA" id="ARBA00022833"/>
    </source>
</evidence>
<dbReference type="FunFam" id="3.40.1360.10:FF:000002">
    <property type="entry name" value="DNA primase"/>
    <property type="match status" value="1"/>
</dbReference>
<keyword evidence="4" id="KW-0808">Transferase</keyword>
<dbReference type="GO" id="GO:1990077">
    <property type="term" value="C:primosome complex"/>
    <property type="evidence" value="ECO:0007669"/>
    <property type="project" value="UniProtKB-KW"/>
</dbReference>
<evidence type="ECO:0000256" key="5">
    <source>
        <dbReference type="ARBA" id="ARBA00022695"/>
    </source>
</evidence>
<dbReference type="GO" id="GO:0008270">
    <property type="term" value="F:zinc ion binding"/>
    <property type="evidence" value="ECO:0007669"/>
    <property type="project" value="UniProtKB-KW"/>
</dbReference>
<dbReference type="NCBIfam" id="TIGR01391">
    <property type="entry name" value="dnaG"/>
    <property type="match status" value="1"/>
</dbReference>
<dbReference type="InterPro" id="IPR037068">
    <property type="entry name" value="DNA_primase_core_N_sf"/>
</dbReference>
<dbReference type="PANTHER" id="PTHR30313">
    <property type="entry name" value="DNA PRIMASE"/>
    <property type="match status" value="1"/>
</dbReference>
<dbReference type="GO" id="GO:0003899">
    <property type="term" value="F:DNA-directed RNA polymerase activity"/>
    <property type="evidence" value="ECO:0007669"/>
    <property type="project" value="InterPro"/>
</dbReference>
<dbReference type="Gene3D" id="3.40.1360.10">
    <property type="match status" value="1"/>
</dbReference>
<dbReference type="Pfam" id="PF01807">
    <property type="entry name" value="Zn_ribbon_DnaG"/>
    <property type="match status" value="1"/>
</dbReference>
<dbReference type="PROSITE" id="PS50880">
    <property type="entry name" value="TOPRIM"/>
    <property type="match status" value="1"/>
</dbReference>
<keyword evidence="8" id="KW-0863">Zinc-finger</keyword>
<dbReference type="SMART" id="SM00400">
    <property type="entry name" value="ZnF_CHCC"/>
    <property type="match status" value="1"/>
</dbReference>
<evidence type="ECO:0000256" key="4">
    <source>
        <dbReference type="ARBA" id="ARBA00022679"/>
    </source>
</evidence>
<dbReference type="InterPro" id="IPR002694">
    <property type="entry name" value="Znf_CHC2"/>
</dbReference>
<reference evidence="14" key="1">
    <citation type="submission" date="2018-05" db="EMBL/GenBank/DDBJ databases">
        <authorList>
            <person name="Lanie J.A."/>
            <person name="Ng W.-L."/>
            <person name="Kazmierczak K.M."/>
            <person name="Andrzejewski T.M."/>
            <person name="Davidsen T.M."/>
            <person name="Wayne K.J."/>
            <person name="Tettelin H."/>
            <person name="Glass J.I."/>
            <person name="Rusch D."/>
            <person name="Podicherti R."/>
            <person name="Tsui H.-C.T."/>
            <person name="Winkler M.E."/>
        </authorList>
    </citation>
    <scope>NUCLEOTIDE SEQUENCE</scope>
</reference>
<evidence type="ECO:0000256" key="10">
    <source>
        <dbReference type="ARBA" id="ARBA00022842"/>
    </source>
</evidence>
<comment type="cofactor">
    <cofactor evidence="1">
        <name>Zn(2+)</name>
        <dbReference type="ChEBI" id="CHEBI:29105"/>
    </cofactor>
</comment>
<dbReference type="InterPro" id="IPR036977">
    <property type="entry name" value="DNA_primase_Znf_CHC2"/>
</dbReference>
<dbReference type="SMART" id="SM00493">
    <property type="entry name" value="TOPRIM"/>
    <property type="match status" value="1"/>
</dbReference>
<sequence>MPFIDRDFINDLSNRVDIVSLINKRVALKKAGKDYKACCPFHEEKTPSFTVVPSKQIFHCFGCGESGGVIDFIKKFDHLGFVEAVEAVSGESGISVVYDQTAKPVDSRFKRFNNLMMELSDFYQSQLKQSATKKKAIDYAKKRGISGSIAKRFELGYAPSGWSNLYENYKSNEESLADLVTMGMLVSKKDKKSDYYDRFRDRLMFPIHNAKGNVIAFGGRVLSNKDNPKYLNSPETPLFSKSKELYGLYHCRKYSRRIDYILVVEGYMDVIALHQQGITSAVATLGTATTPAHLQTLSRSTDTIVFCFDGDKAGRAAAWKALQTSLPVIKAGLVIKFLILPEGEDPDTLIKHESSKSFT</sequence>
<dbReference type="GO" id="GO:0000428">
    <property type="term" value="C:DNA-directed RNA polymerase complex"/>
    <property type="evidence" value="ECO:0007669"/>
    <property type="project" value="UniProtKB-KW"/>
</dbReference>
<evidence type="ECO:0000256" key="11">
    <source>
        <dbReference type="ARBA" id="ARBA00023125"/>
    </source>
</evidence>
<dbReference type="Gene3D" id="3.90.980.10">
    <property type="entry name" value="DNA primase, catalytic core, N-terminal domain"/>
    <property type="match status" value="1"/>
</dbReference>
<dbReference type="Pfam" id="PF13155">
    <property type="entry name" value="Toprim_2"/>
    <property type="match status" value="1"/>
</dbReference>
<evidence type="ECO:0000256" key="2">
    <source>
        <dbReference type="ARBA" id="ARBA00022478"/>
    </source>
</evidence>
<dbReference type="CDD" id="cd03364">
    <property type="entry name" value="TOPRIM_DnaG_primases"/>
    <property type="match status" value="1"/>
</dbReference>
<evidence type="ECO:0000313" key="14">
    <source>
        <dbReference type="EMBL" id="SVC65084.1"/>
    </source>
</evidence>
<accession>A0A382NV79</accession>
<dbReference type="Pfam" id="PF08275">
    <property type="entry name" value="DNAG_N"/>
    <property type="match status" value="1"/>
</dbReference>
<dbReference type="SUPFAM" id="SSF57783">
    <property type="entry name" value="Zinc beta-ribbon"/>
    <property type="match status" value="1"/>
</dbReference>
<keyword evidence="11" id="KW-0238">DNA-binding</keyword>
<keyword evidence="7" id="KW-0479">Metal-binding</keyword>
<evidence type="ECO:0000256" key="3">
    <source>
        <dbReference type="ARBA" id="ARBA00022515"/>
    </source>
</evidence>
<dbReference type="PANTHER" id="PTHR30313:SF2">
    <property type="entry name" value="DNA PRIMASE"/>
    <property type="match status" value="1"/>
</dbReference>
<name>A0A382NV79_9ZZZZ</name>
<evidence type="ECO:0000259" key="13">
    <source>
        <dbReference type="PROSITE" id="PS50880"/>
    </source>
</evidence>
<feature type="domain" description="Toprim" evidence="13">
    <location>
        <begin position="259"/>
        <end position="341"/>
    </location>
</feature>
<dbReference type="InterPro" id="IPR006295">
    <property type="entry name" value="DNA_primase_DnaG"/>
</dbReference>
<keyword evidence="10" id="KW-0460">Magnesium</keyword>